<dbReference type="Proteomes" id="UP000297972">
    <property type="component" value="Unassembled WGS sequence"/>
</dbReference>
<dbReference type="Gene3D" id="3.20.20.70">
    <property type="entry name" value="Aldolase class I"/>
    <property type="match status" value="1"/>
</dbReference>
<dbReference type="GO" id="GO:0016829">
    <property type="term" value="F:lyase activity"/>
    <property type="evidence" value="ECO:0007669"/>
    <property type="project" value="UniProtKB-KW"/>
</dbReference>
<dbReference type="RefSeq" id="WP_135816466.1">
    <property type="nucleotide sequence ID" value="NZ_SRPG01000022.1"/>
</dbReference>
<evidence type="ECO:0000256" key="1">
    <source>
        <dbReference type="ARBA" id="ARBA00023239"/>
    </source>
</evidence>
<dbReference type="OrthoDB" id="9778880at2"/>
<evidence type="ECO:0000313" key="2">
    <source>
        <dbReference type="EMBL" id="TGN67750.1"/>
    </source>
</evidence>
<sequence length="314" mass="33476">MRHSVTPDDLAASVMAVPPLALMDDGQFSDAENGAVLNHLREGGVTTVLYGGNAMAQHWPVAVYGDWLDRLEVLASDDTWLLPSVGPDAGKMMDQAAVLKTRRYPVALLVPMGAPLTHEGMGAALRRFHAECGVQLLVYIKTDGYIPAALLDDLLAEGIVFGVKYAVPRQPGEDDFYLRDIVAAVGAKRVISGFGEPPAIDHMLNQGLAGFTAGCVCIAPRLSMSLLEALKRGDRAEATRLLSPMQPLEDLRSAHGEIRVLHDALALSGLARTGPILPPMSHVDSACREALIRAAGDLLAAEMDDRAVMAEAKA</sequence>
<dbReference type="InterPro" id="IPR013785">
    <property type="entry name" value="Aldolase_TIM"/>
</dbReference>
<keyword evidence="1" id="KW-0456">Lyase</keyword>
<reference evidence="2 3" key="1">
    <citation type="submission" date="2019-03" db="EMBL/GenBank/DDBJ databases">
        <authorList>
            <person name="Li J."/>
        </authorList>
    </citation>
    <scope>NUCLEOTIDE SEQUENCE [LARGE SCALE GENOMIC DNA]</scope>
    <source>
        <strain evidence="2 3">3058</strain>
    </source>
</reference>
<dbReference type="SMART" id="SM01130">
    <property type="entry name" value="DHDPS"/>
    <property type="match status" value="1"/>
</dbReference>
<organism evidence="2 3">
    <name type="scientific">Paracoccus liaowanqingii</name>
    <dbReference type="NCBI Taxonomy" id="2560053"/>
    <lineage>
        <taxon>Bacteria</taxon>
        <taxon>Pseudomonadati</taxon>
        <taxon>Pseudomonadota</taxon>
        <taxon>Alphaproteobacteria</taxon>
        <taxon>Rhodobacterales</taxon>
        <taxon>Paracoccaceae</taxon>
        <taxon>Paracoccus</taxon>
    </lineage>
</organism>
<comment type="caution">
    <text evidence="2">The sequence shown here is derived from an EMBL/GenBank/DDBJ whole genome shotgun (WGS) entry which is preliminary data.</text>
</comment>
<accession>A0A4Z1CRD7</accession>
<dbReference type="SUPFAM" id="SSF51569">
    <property type="entry name" value="Aldolase"/>
    <property type="match status" value="1"/>
</dbReference>
<evidence type="ECO:0000313" key="3">
    <source>
        <dbReference type="Proteomes" id="UP000297972"/>
    </source>
</evidence>
<keyword evidence="3" id="KW-1185">Reference proteome</keyword>
<dbReference type="AlphaFoldDB" id="A0A4Z1CRD7"/>
<gene>
    <name evidence="2" type="ORF">E4L95_03830</name>
</gene>
<name>A0A4Z1CRD7_9RHOB</name>
<dbReference type="EMBL" id="SRPG01000022">
    <property type="protein sequence ID" value="TGN67750.1"/>
    <property type="molecule type" value="Genomic_DNA"/>
</dbReference>
<proteinExistence type="predicted"/>
<dbReference type="Pfam" id="PF00701">
    <property type="entry name" value="DHDPS"/>
    <property type="match status" value="1"/>
</dbReference>
<dbReference type="CDD" id="cd00408">
    <property type="entry name" value="DHDPS-like"/>
    <property type="match status" value="1"/>
</dbReference>
<protein>
    <submittedName>
        <fullName evidence="2">Dihydrodipicolinate synthase family protein</fullName>
    </submittedName>
</protein>
<dbReference type="InterPro" id="IPR002220">
    <property type="entry name" value="DapA-like"/>
</dbReference>